<feature type="region of interest" description="Disordered" evidence="1">
    <location>
        <begin position="145"/>
        <end position="182"/>
    </location>
</feature>
<dbReference type="AlphaFoldDB" id="A0A1I7S9W1"/>
<evidence type="ECO:0000313" key="2">
    <source>
        <dbReference type="Proteomes" id="UP000095284"/>
    </source>
</evidence>
<accession>A0A1I7S9W1</accession>
<evidence type="ECO:0000256" key="1">
    <source>
        <dbReference type="SAM" id="MobiDB-lite"/>
    </source>
</evidence>
<name>A0A1I7S9W1_BURXY</name>
<feature type="compositionally biased region" description="Basic and acidic residues" evidence="1">
    <location>
        <begin position="14"/>
        <end position="41"/>
    </location>
</feature>
<dbReference type="Proteomes" id="UP000095284">
    <property type="component" value="Unplaced"/>
</dbReference>
<proteinExistence type="predicted"/>
<organism evidence="2 3">
    <name type="scientific">Bursaphelenchus xylophilus</name>
    <name type="common">Pinewood nematode worm</name>
    <name type="synonym">Aphelenchoides xylophilus</name>
    <dbReference type="NCBI Taxonomy" id="6326"/>
    <lineage>
        <taxon>Eukaryota</taxon>
        <taxon>Metazoa</taxon>
        <taxon>Ecdysozoa</taxon>
        <taxon>Nematoda</taxon>
        <taxon>Chromadorea</taxon>
        <taxon>Rhabditida</taxon>
        <taxon>Tylenchina</taxon>
        <taxon>Tylenchomorpha</taxon>
        <taxon>Aphelenchoidea</taxon>
        <taxon>Aphelenchoididae</taxon>
        <taxon>Bursaphelenchus</taxon>
    </lineage>
</organism>
<feature type="region of interest" description="Disordered" evidence="1">
    <location>
        <begin position="1"/>
        <end position="83"/>
    </location>
</feature>
<dbReference type="WBParaSite" id="BXY_0980800.1">
    <property type="protein sequence ID" value="BXY_0980800.1"/>
    <property type="gene ID" value="BXY_0980800"/>
</dbReference>
<sequence>MRNGPPMGTFRAVPADHPRRVERREATPLKRTGKDGAERPPESGLIRESADHFADHPAGAQLCPSSPVGMSTNPKRPTGPDPRRVHASFVALNSRGLMVSWGVWTAHSPHRIRLVLGRIAKPERPPQMLQNALRAAPQFGALRLGDRRRAQMPRGNVMKGSGGREWGAEKRGRTQSSWSTQL</sequence>
<reference evidence="3" key="1">
    <citation type="submission" date="2016-11" db="UniProtKB">
        <authorList>
            <consortium name="WormBaseParasite"/>
        </authorList>
    </citation>
    <scope>IDENTIFICATION</scope>
</reference>
<evidence type="ECO:0000313" key="3">
    <source>
        <dbReference type="WBParaSite" id="BXY_0980800.1"/>
    </source>
</evidence>
<protein>
    <submittedName>
        <fullName evidence="3">DUF222 domain-containing protein</fullName>
    </submittedName>
</protein>